<proteinExistence type="predicted"/>
<name>A0A2M4DPQ4_ANODA</name>
<keyword evidence="1" id="KW-0812">Transmembrane</keyword>
<sequence length="81" mass="9270">MSTDKFWYLGGPIRVCFPLVFVLFAWKTLHSTILDAIRFVDSLPPSVNLLRNKCLRDCDTNDTIMIYIIIIIIIIGMVVVP</sequence>
<evidence type="ECO:0000256" key="1">
    <source>
        <dbReference type="SAM" id="Phobius"/>
    </source>
</evidence>
<reference evidence="2" key="1">
    <citation type="submission" date="2018-01" db="EMBL/GenBank/DDBJ databases">
        <title>An insight into the sialome of Amazonian anophelines.</title>
        <authorList>
            <person name="Ribeiro J.M."/>
            <person name="Scarpassa V."/>
            <person name="Calvo E."/>
        </authorList>
    </citation>
    <scope>NUCLEOTIDE SEQUENCE</scope>
</reference>
<dbReference type="EMBL" id="GGFL01015331">
    <property type="protein sequence ID" value="MBW79509.1"/>
    <property type="molecule type" value="Transcribed_RNA"/>
</dbReference>
<organism evidence="2">
    <name type="scientific">Anopheles darlingi</name>
    <name type="common">Mosquito</name>
    <dbReference type="NCBI Taxonomy" id="43151"/>
    <lineage>
        <taxon>Eukaryota</taxon>
        <taxon>Metazoa</taxon>
        <taxon>Ecdysozoa</taxon>
        <taxon>Arthropoda</taxon>
        <taxon>Hexapoda</taxon>
        <taxon>Insecta</taxon>
        <taxon>Pterygota</taxon>
        <taxon>Neoptera</taxon>
        <taxon>Endopterygota</taxon>
        <taxon>Diptera</taxon>
        <taxon>Nematocera</taxon>
        <taxon>Culicoidea</taxon>
        <taxon>Culicidae</taxon>
        <taxon>Anophelinae</taxon>
        <taxon>Anopheles</taxon>
    </lineage>
</organism>
<keyword evidence="1" id="KW-0472">Membrane</keyword>
<keyword evidence="1" id="KW-1133">Transmembrane helix</keyword>
<feature type="transmembrane region" description="Helical" evidence="1">
    <location>
        <begin position="63"/>
        <end position="80"/>
    </location>
</feature>
<protein>
    <submittedName>
        <fullName evidence="2">Uncharacterized protein</fullName>
    </submittedName>
</protein>
<dbReference type="AlphaFoldDB" id="A0A2M4DPQ4"/>
<evidence type="ECO:0000313" key="2">
    <source>
        <dbReference type="EMBL" id="MBW79509.1"/>
    </source>
</evidence>
<accession>A0A2M4DPQ4</accession>
<feature type="transmembrane region" description="Helical" evidence="1">
    <location>
        <begin position="6"/>
        <end position="26"/>
    </location>
</feature>